<keyword evidence="2" id="KW-1185">Reference proteome</keyword>
<name>A0AAD6TUH4_9AGAR</name>
<dbReference type="AlphaFoldDB" id="A0AAD6TUH4"/>
<evidence type="ECO:0000313" key="2">
    <source>
        <dbReference type="Proteomes" id="UP001222325"/>
    </source>
</evidence>
<proteinExistence type="predicted"/>
<evidence type="ECO:0000313" key="1">
    <source>
        <dbReference type="EMBL" id="KAJ7080151.1"/>
    </source>
</evidence>
<protein>
    <submittedName>
        <fullName evidence="1">Uncharacterized protein</fullName>
    </submittedName>
</protein>
<organism evidence="1 2">
    <name type="scientific">Mycena belliarum</name>
    <dbReference type="NCBI Taxonomy" id="1033014"/>
    <lineage>
        <taxon>Eukaryota</taxon>
        <taxon>Fungi</taxon>
        <taxon>Dikarya</taxon>
        <taxon>Basidiomycota</taxon>
        <taxon>Agaricomycotina</taxon>
        <taxon>Agaricomycetes</taxon>
        <taxon>Agaricomycetidae</taxon>
        <taxon>Agaricales</taxon>
        <taxon>Marasmiineae</taxon>
        <taxon>Mycenaceae</taxon>
        <taxon>Mycena</taxon>
    </lineage>
</organism>
<sequence length="107" mass="12033">MGGPMLPWDIPHVPFVYVQFCLDWIADHTSCTVIGFLGFGIPDSTKRKLTFFEHLALWGAQVGSLKCSDSEDEVDDCDRIPWVSLTPEQVEQFEENGLHRPGKLAVI</sequence>
<accession>A0AAD6TUH4</accession>
<reference evidence="1" key="1">
    <citation type="submission" date="2023-03" db="EMBL/GenBank/DDBJ databases">
        <title>Massive genome expansion in bonnet fungi (Mycena s.s.) driven by repeated elements and novel gene families across ecological guilds.</title>
        <authorList>
            <consortium name="Lawrence Berkeley National Laboratory"/>
            <person name="Harder C.B."/>
            <person name="Miyauchi S."/>
            <person name="Viragh M."/>
            <person name="Kuo A."/>
            <person name="Thoen E."/>
            <person name="Andreopoulos B."/>
            <person name="Lu D."/>
            <person name="Skrede I."/>
            <person name="Drula E."/>
            <person name="Henrissat B."/>
            <person name="Morin E."/>
            <person name="Kohler A."/>
            <person name="Barry K."/>
            <person name="LaButti K."/>
            <person name="Morin E."/>
            <person name="Salamov A."/>
            <person name="Lipzen A."/>
            <person name="Mereny Z."/>
            <person name="Hegedus B."/>
            <person name="Baldrian P."/>
            <person name="Stursova M."/>
            <person name="Weitz H."/>
            <person name="Taylor A."/>
            <person name="Grigoriev I.V."/>
            <person name="Nagy L.G."/>
            <person name="Martin F."/>
            <person name="Kauserud H."/>
        </authorList>
    </citation>
    <scope>NUCLEOTIDE SEQUENCE</scope>
    <source>
        <strain evidence="1">CBHHK173m</strain>
    </source>
</reference>
<comment type="caution">
    <text evidence="1">The sequence shown here is derived from an EMBL/GenBank/DDBJ whole genome shotgun (WGS) entry which is preliminary data.</text>
</comment>
<gene>
    <name evidence="1" type="ORF">B0H15DRAFT_804145</name>
</gene>
<dbReference type="Proteomes" id="UP001222325">
    <property type="component" value="Unassembled WGS sequence"/>
</dbReference>
<dbReference type="EMBL" id="JARJCN010000056">
    <property type="protein sequence ID" value="KAJ7080151.1"/>
    <property type="molecule type" value="Genomic_DNA"/>
</dbReference>